<dbReference type="KEGG" id="ckp:ckrop_0251"/>
<feature type="region of interest" description="Disordered" evidence="1">
    <location>
        <begin position="187"/>
        <end position="235"/>
    </location>
</feature>
<evidence type="ECO:0000256" key="1">
    <source>
        <dbReference type="SAM" id="MobiDB-lite"/>
    </source>
</evidence>
<dbReference type="Proteomes" id="UP000001473">
    <property type="component" value="Chromosome"/>
</dbReference>
<reference evidence="3 4" key="1">
    <citation type="journal article" date="2008" name="J. Biotechnol.">
        <title>Ultrafast pyrosequencing of Corynebacterium kroppenstedtii DSM44385 revealed insights into the physiology of a lipophilic corynebacterium that lacks mycolic acids.</title>
        <authorList>
            <person name="Tauch A."/>
            <person name="Schneider J."/>
            <person name="Szczepanowski R."/>
            <person name="Tilker A."/>
            <person name="Viehoever P."/>
            <person name="Gartemann K.-H."/>
            <person name="Arnold W."/>
            <person name="Blom J."/>
            <person name="Brinkrolf K."/>
            <person name="Brune I."/>
            <person name="Goetker S."/>
            <person name="Weisshaar B."/>
            <person name="Goesmann A."/>
            <person name="Droege M."/>
            <person name="Puehler A."/>
        </authorList>
    </citation>
    <scope>NUCLEOTIDE SEQUENCE [LARGE SCALE GENOMIC DNA]</scope>
    <source>
        <strain evidence="4">DSM 44385 / JCM 11950 / CIP 105744 / CCUG 35717</strain>
    </source>
</reference>
<evidence type="ECO:0000256" key="2">
    <source>
        <dbReference type="SAM" id="Phobius"/>
    </source>
</evidence>
<feature type="compositionally biased region" description="Polar residues" evidence="1">
    <location>
        <begin position="201"/>
        <end position="219"/>
    </location>
</feature>
<name>C4LGT3_CORK4</name>
<dbReference type="STRING" id="645127.ckrop_0251"/>
<gene>
    <name evidence="3" type="ordered locus">ckrop_0251</name>
</gene>
<accession>C4LGT3</accession>
<sequence length="529" mass="56239">MSAPAIPQQSSWTGVPASYGSGLSDKRHDEGERHFVVSIIGPDVAALPRVAGVVEAAVRGGFPGDPENVTWEVAIAAGPEVQPDVVVAVVPPAAHAIIPAKDQRILEAVRRAVDHVVILSTPDGALSAGSAGALFFPGDGKQLPRDWEGIPICYSDYELMTVCHRCAKELVTSSASSVSSVSSTVASNPAGILARNEPGNRASNPGKSDLASNPVSSDMNRVGESADRTPATDDVTEDVEEYYTLPVPSSGVSTPSSATTAVLSDIGVVRVPERKLTYNVSPHVLLPSSTLRNWLHTEEKQRRDSMAVTNQNCRAKMDRAVQDAYRSASSAWRSCLDPKELPEIIDAATDQLNDDRPAGTEPVPYIDVPFDPPEASVTERILIISVGISLGLGVARMVVMPLVGTAFGVSISLGIAFGLFCAIVVSYMRHQQLQNNFRRVGGADALSLARDQWIDHARRVTSHAEEKRVKRLRSGGLRTVALQEALAHMEMASSSRPGTSRAGAPRSDSLRQGTSRSGVPGRSANDAIR</sequence>
<protein>
    <submittedName>
        <fullName evidence="3">Uncharacterized protein</fullName>
    </submittedName>
</protein>
<keyword evidence="2" id="KW-1133">Transmembrane helix</keyword>
<dbReference type="EMBL" id="CP001620">
    <property type="protein sequence ID" value="ACR17038.1"/>
    <property type="molecule type" value="Genomic_DNA"/>
</dbReference>
<keyword evidence="2" id="KW-0812">Transmembrane</keyword>
<feature type="transmembrane region" description="Helical" evidence="2">
    <location>
        <begin position="405"/>
        <end position="428"/>
    </location>
</feature>
<keyword evidence="4" id="KW-1185">Reference proteome</keyword>
<dbReference type="AlphaFoldDB" id="C4LGT3"/>
<feature type="region of interest" description="Disordered" evidence="1">
    <location>
        <begin position="1"/>
        <end position="26"/>
    </location>
</feature>
<dbReference type="HOGENOM" id="CLU_514563_0_0_11"/>
<dbReference type="RefSeq" id="WP_012730926.1">
    <property type="nucleotide sequence ID" value="NC_012704.1"/>
</dbReference>
<feature type="region of interest" description="Disordered" evidence="1">
    <location>
        <begin position="490"/>
        <end position="529"/>
    </location>
</feature>
<organism evidence="3 4">
    <name type="scientific">Corynebacterium kroppenstedtii (strain DSM 44385 / JCM 11950 / CIP 105744 / CCUG 35717)</name>
    <dbReference type="NCBI Taxonomy" id="645127"/>
    <lineage>
        <taxon>Bacteria</taxon>
        <taxon>Bacillati</taxon>
        <taxon>Actinomycetota</taxon>
        <taxon>Actinomycetes</taxon>
        <taxon>Mycobacteriales</taxon>
        <taxon>Corynebacteriaceae</taxon>
        <taxon>Corynebacterium</taxon>
    </lineage>
</organism>
<evidence type="ECO:0000313" key="4">
    <source>
        <dbReference type="Proteomes" id="UP000001473"/>
    </source>
</evidence>
<dbReference type="OrthoDB" id="9920500at2"/>
<evidence type="ECO:0000313" key="3">
    <source>
        <dbReference type="EMBL" id="ACR17038.1"/>
    </source>
</evidence>
<proteinExistence type="predicted"/>
<keyword evidence="2" id="KW-0472">Membrane</keyword>